<reference evidence="2 3" key="1">
    <citation type="journal article" date="2010" name="J. Bacteriol.">
        <title>Genome sequence of the oligotrophic marine Gammaproteobacterium HTCC2143, isolated from the Oregon Coast.</title>
        <authorList>
            <person name="Oh H.M."/>
            <person name="Kang I."/>
            <person name="Ferriera S."/>
            <person name="Giovannoni S.J."/>
            <person name="Cho J.C."/>
        </authorList>
    </citation>
    <scope>NUCLEOTIDE SEQUENCE [LARGE SCALE GENOMIC DNA]</scope>
    <source>
        <strain evidence="2 3">HTCC2143</strain>
    </source>
</reference>
<dbReference type="eggNOG" id="COG0457">
    <property type="taxonomic scope" value="Bacteria"/>
</dbReference>
<keyword evidence="1 2" id="KW-0808">Transferase</keyword>
<dbReference type="InterPro" id="IPR027417">
    <property type="entry name" value="P-loop_NTPase"/>
</dbReference>
<gene>
    <name evidence="2" type="ORF">GP2143_16036</name>
</gene>
<dbReference type="OrthoDB" id="9075305at2"/>
<dbReference type="PANTHER" id="PTHR10605">
    <property type="entry name" value="HEPARAN SULFATE SULFOTRANSFERASE"/>
    <property type="match status" value="1"/>
</dbReference>
<protein>
    <submittedName>
        <fullName evidence="2">Putative deacetylase sulfotransferase</fullName>
    </submittedName>
</protein>
<dbReference type="Proteomes" id="UP000004931">
    <property type="component" value="Unassembled WGS sequence"/>
</dbReference>
<organism evidence="2 3">
    <name type="scientific">marine gamma proteobacterium HTCC2143</name>
    <dbReference type="NCBI Taxonomy" id="247633"/>
    <lineage>
        <taxon>Bacteria</taxon>
        <taxon>Pseudomonadati</taxon>
        <taxon>Pseudomonadota</taxon>
        <taxon>Gammaproteobacteria</taxon>
        <taxon>Cellvibrionales</taxon>
        <taxon>Spongiibacteraceae</taxon>
        <taxon>BD1-7 clade</taxon>
    </lineage>
</organism>
<comment type="caution">
    <text evidence="2">The sequence shown here is derived from an EMBL/GenBank/DDBJ whole genome shotgun (WGS) entry which is preliminary data.</text>
</comment>
<evidence type="ECO:0000313" key="3">
    <source>
        <dbReference type="Proteomes" id="UP000004931"/>
    </source>
</evidence>
<dbReference type="GO" id="GO:0008146">
    <property type="term" value="F:sulfotransferase activity"/>
    <property type="evidence" value="ECO:0007669"/>
    <property type="project" value="InterPro"/>
</dbReference>
<accession>A0Y9H7</accession>
<sequence>MKSNGPHIIGLGAGRAGTTYIYEYLKHHPQVRMSAIKELNFFSSKIGLSEVEYQKYLENFDFKSGMVVGEISPSYIWPQILDNGVTELEVFRNMKRHLPLDTILFLVLRSPAARAYSQFLFEVKEGLIRTNCFLEELRKGKDSEFAFVGCTFLADAIELMYHELRDYEIVTLVNEIDLGGAESLGLKKISNILNIEVMGFDANEKINTTKKTELYIPEHESLKVLLDGTNLPPSDEASSKWLEIKPGYVYIKTGWHLWNKMLGPFSRSELEEYRLLKEFISEGMSREMEVQINLEIYRDEIEKTQKSTGIDLSLWT</sequence>
<dbReference type="AlphaFoldDB" id="A0Y9H7"/>
<proteinExistence type="predicted"/>
<dbReference type="Gene3D" id="3.40.50.300">
    <property type="entry name" value="P-loop containing nucleotide triphosphate hydrolases"/>
    <property type="match status" value="1"/>
</dbReference>
<name>A0Y9H7_9GAMM</name>
<dbReference type="EMBL" id="AAVT01000001">
    <property type="protein sequence ID" value="EAW32781.1"/>
    <property type="molecule type" value="Genomic_DNA"/>
</dbReference>
<evidence type="ECO:0000313" key="2">
    <source>
        <dbReference type="EMBL" id="EAW32781.1"/>
    </source>
</evidence>
<dbReference type="PANTHER" id="PTHR10605:SF56">
    <property type="entry name" value="BIFUNCTIONAL HEPARAN SULFATE N-DEACETYLASE_N-SULFOTRANSFERASE"/>
    <property type="match status" value="1"/>
</dbReference>
<dbReference type="InterPro" id="IPR037359">
    <property type="entry name" value="NST/OST"/>
</dbReference>
<dbReference type="SUPFAM" id="SSF52540">
    <property type="entry name" value="P-loop containing nucleoside triphosphate hydrolases"/>
    <property type="match status" value="1"/>
</dbReference>
<keyword evidence="3" id="KW-1185">Reference proteome</keyword>
<dbReference type="STRING" id="247633.GP2143_16036"/>
<evidence type="ECO:0000256" key="1">
    <source>
        <dbReference type="ARBA" id="ARBA00022679"/>
    </source>
</evidence>